<comment type="caution">
    <text evidence="2">The sequence shown here is derived from an EMBL/GenBank/DDBJ whole genome shotgun (WGS) entry which is preliminary data.</text>
</comment>
<accession>A0A0C2I4E9</accession>
<protein>
    <submittedName>
        <fullName evidence="2">Putative exported protein</fullName>
    </submittedName>
</protein>
<dbReference type="NCBIfam" id="TIGR03759">
    <property type="entry name" value="conj_TIGR03759"/>
    <property type="match status" value="1"/>
</dbReference>
<proteinExistence type="predicted"/>
<keyword evidence="1" id="KW-0732">Signal</keyword>
<name>A0A0C2I4E9_9PSED</name>
<dbReference type="EMBL" id="JXDG01000022">
    <property type="protein sequence ID" value="KIH84091.1"/>
    <property type="molecule type" value="Genomic_DNA"/>
</dbReference>
<reference evidence="2 3" key="1">
    <citation type="submission" date="2015-01" db="EMBL/GenBank/DDBJ databases">
        <title>Complete genome of Pseudomonas batumici UCM B-321 producer of the batumin antibiotic with strong antistaphilococcal and potential anticancer activity.</title>
        <authorList>
            <person name="Klochko V.V."/>
            <person name="Zelena L.B."/>
            <person name="Elena K.A."/>
            <person name="Reva O.N."/>
        </authorList>
    </citation>
    <scope>NUCLEOTIDE SEQUENCE [LARGE SCALE GENOMIC DNA]</scope>
    <source>
        <strain evidence="2 3">UCM B-321</strain>
    </source>
</reference>
<dbReference type="InterPro" id="IPR022293">
    <property type="entry name" value="Integrating-conj_element"/>
</dbReference>
<dbReference type="OrthoDB" id="8442378at2"/>
<evidence type="ECO:0000313" key="3">
    <source>
        <dbReference type="Proteomes" id="UP000031535"/>
    </source>
</evidence>
<feature type="signal peptide" evidence="1">
    <location>
        <begin position="1"/>
        <end position="23"/>
    </location>
</feature>
<dbReference type="Proteomes" id="UP000031535">
    <property type="component" value="Unassembled WGS sequence"/>
</dbReference>
<keyword evidence="3" id="KW-1185">Reference proteome</keyword>
<organism evidence="2 3">
    <name type="scientific">Pseudomonas batumici</name>
    <dbReference type="NCBI Taxonomy" id="226910"/>
    <lineage>
        <taxon>Bacteria</taxon>
        <taxon>Pseudomonadati</taxon>
        <taxon>Pseudomonadota</taxon>
        <taxon>Gammaproteobacteria</taxon>
        <taxon>Pseudomonadales</taxon>
        <taxon>Pseudomonadaceae</taxon>
        <taxon>Pseudomonas</taxon>
    </lineage>
</organism>
<dbReference type="RefSeq" id="WP_040066165.1">
    <property type="nucleotide sequence ID" value="NZ_JXDG01000022.1"/>
</dbReference>
<sequence>MNVSPLCLLLSGACLLLPSVVQAEALIPLAVESTPHTQLQEHPTQALEQVLATEWGLKPEEWQRYRRLMQGPLGVYSPNLDPLTALGIEARDSQEQQRYAEQQVQAEFARVQKLLAYQNAYNDAFQRLYPGQLPVNLMGTESTAQASPVTSSVRLAVFVTTNCKNCPERVRQLQQTAQGFDLYLVDSLGKDDRLRAWAKRAGIEPQKVLNRDITLNHDAGHWARLGDNGAFPAVMRQVNGQWQRQ</sequence>
<evidence type="ECO:0000313" key="2">
    <source>
        <dbReference type="EMBL" id="KIH84091.1"/>
    </source>
</evidence>
<gene>
    <name evidence="2" type="ORF">UCMB321_2091</name>
</gene>
<evidence type="ECO:0000256" key="1">
    <source>
        <dbReference type="SAM" id="SignalP"/>
    </source>
</evidence>
<dbReference type="STRING" id="226910.UCMB321_2091"/>
<dbReference type="AlphaFoldDB" id="A0A0C2I4E9"/>
<feature type="chain" id="PRO_5002150194" evidence="1">
    <location>
        <begin position="24"/>
        <end position="245"/>
    </location>
</feature>
<dbReference type="PATRIC" id="fig|226910.6.peg.2078"/>